<evidence type="ECO:0000313" key="2">
    <source>
        <dbReference type="Proteomes" id="UP000636755"/>
    </source>
</evidence>
<reference evidence="1 2" key="1">
    <citation type="submission" date="2020-08" db="EMBL/GenBank/DDBJ databases">
        <title>Genome public.</title>
        <authorList>
            <person name="Liu C."/>
            <person name="Sun Q."/>
        </authorList>
    </citation>
    <scope>NUCLEOTIDE SEQUENCE [LARGE SCALE GENOMIC DNA]</scope>
    <source>
        <strain evidence="1 2">NSJ-71</strain>
    </source>
</reference>
<dbReference type="PANTHER" id="PTHR36454">
    <property type="entry name" value="LMO2823 PROTEIN"/>
    <property type="match status" value="1"/>
</dbReference>
<dbReference type="InterPro" id="IPR008323">
    <property type="entry name" value="UCP033563"/>
</dbReference>
<keyword evidence="2" id="KW-1185">Reference proteome</keyword>
<comment type="caution">
    <text evidence="1">The sequence shown here is derived from an EMBL/GenBank/DDBJ whole genome shotgun (WGS) entry which is preliminary data.</text>
</comment>
<name>A0ABR7HL35_9FIRM</name>
<dbReference type="Pfam" id="PF06245">
    <property type="entry name" value="DUF1015"/>
    <property type="match status" value="1"/>
</dbReference>
<dbReference type="RefSeq" id="WP_186935410.1">
    <property type="nucleotide sequence ID" value="NZ_JACOPS010000003.1"/>
</dbReference>
<dbReference type="PIRSF" id="PIRSF033563">
    <property type="entry name" value="UCP033563"/>
    <property type="match status" value="1"/>
</dbReference>
<protein>
    <submittedName>
        <fullName evidence="1">DUF1015 domain-containing protein</fullName>
    </submittedName>
</protein>
<proteinExistence type="predicted"/>
<sequence length="429" mass="49258">MAVIKAFKGMRYNTAKAGEISSLCCPPYDIISEQERLAFIKENEYNIIRLELPKEGENPYACASDILKMWQDKGILKIEDKPAIYIYEEEFSVGNTRKSIKGIIARVQLEEFSKGIILPHEFTLSKAKEDRLNLMKATNCNFSQIYALYMDEKHTTLATIDEQSKAKADLEFTDKTGVTHRLWIETDEEIIAKLVADFADRKLYIADGHHRYETALNYRNYCRENGISKPGDPQDFQMIYLVDMEHPGLVVFPTHRLVRDLPNFDKEAVLEKSSEFFYIDEKEGTDTMEEDLKKLYDEGKKAFGFYCGKGEWFLLTLKNIDFMSQMLPNVSKASQSLDVSVLHTLILEKIFGIDKENMAKQINLTYTKFFTEAIDGVDKGEFQCSFVLNPTRVTEIRDVAAAGEKMPQKSTYFYPKMITGMVMNNLGVD</sequence>
<dbReference type="PANTHER" id="PTHR36454:SF1">
    <property type="entry name" value="DUF1015 DOMAIN-CONTAINING PROTEIN"/>
    <property type="match status" value="1"/>
</dbReference>
<evidence type="ECO:0000313" key="1">
    <source>
        <dbReference type="EMBL" id="MBC5728248.1"/>
    </source>
</evidence>
<dbReference type="EMBL" id="JACOPS010000003">
    <property type="protein sequence ID" value="MBC5728248.1"/>
    <property type="molecule type" value="Genomic_DNA"/>
</dbReference>
<organism evidence="1 2">
    <name type="scientific">Ruminococcus intestinalis</name>
    <dbReference type="NCBI Taxonomy" id="2763066"/>
    <lineage>
        <taxon>Bacteria</taxon>
        <taxon>Bacillati</taxon>
        <taxon>Bacillota</taxon>
        <taxon>Clostridia</taxon>
        <taxon>Eubacteriales</taxon>
        <taxon>Oscillospiraceae</taxon>
        <taxon>Ruminococcus</taxon>
    </lineage>
</organism>
<accession>A0ABR7HL35</accession>
<gene>
    <name evidence="1" type="ORF">H8R91_06915</name>
</gene>
<dbReference type="Proteomes" id="UP000636755">
    <property type="component" value="Unassembled WGS sequence"/>
</dbReference>